<feature type="compositionally biased region" description="Polar residues" evidence="1">
    <location>
        <begin position="84"/>
        <end position="97"/>
    </location>
</feature>
<keyword evidence="3" id="KW-1185">Reference proteome</keyword>
<sequence length="106" mass="11821">MGQTPDMRFYSPWTVREGARGFQVVDATGFPLFYVPFEDEAARAIAEKRMSKKQAQAMTSKILQMMNTLEQFQRAVDKQAGSERLSQPIRSPVTSPNGGVHRSAGL</sequence>
<protein>
    <submittedName>
        <fullName evidence="2">Uncharacterized protein</fullName>
    </submittedName>
</protein>
<evidence type="ECO:0000313" key="2">
    <source>
        <dbReference type="EMBL" id="GLS23347.1"/>
    </source>
</evidence>
<dbReference type="EMBL" id="BSPC01000069">
    <property type="protein sequence ID" value="GLS23347.1"/>
    <property type="molecule type" value="Genomic_DNA"/>
</dbReference>
<gene>
    <name evidence="2" type="ORF">GCM10007874_63670</name>
</gene>
<dbReference type="Proteomes" id="UP001156882">
    <property type="component" value="Unassembled WGS sequence"/>
</dbReference>
<reference evidence="3" key="1">
    <citation type="journal article" date="2019" name="Int. J. Syst. Evol. Microbiol.">
        <title>The Global Catalogue of Microorganisms (GCM) 10K type strain sequencing project: providing services to taxonomists for standard genome sequencing and annotation.</title>
        <authorList>
            <consortium name="The Broad Institute Genomics Platform"/>
            <consortium name="The Broad Institute Genome Sequencing Center for Infectious Disease"/>
            <person name="Wu L."/>
            <person name="Ma J."/>
        </authorList>
    </citation>
    <scope>NUCLEOTIDE SEQUENCE [LARGE SCALE GENOMIC DNA]</scope>
    <source>
        <strain evidence="3">NBRC 101365</strain>
    </source>
</reference>
<comment type="caution">
    <text evidence="2">The sequence shown here is derived from an EMBL/GenBank/DDBJ whole genome shotgun (WGS) entry which is preliminary data.</text>
</comment>
<evidence type="ECO:0000256" key="1">
    <source>
        <dbReference type="SAM" id="MobiDB-lite"/>
    </source>
</evidence>
<organism evidence="2 3">
    <name type="scientific">Labrys miyagiensis</name>
    <dbReference type="NCBI Taxonomy" id="346912"/>
    <lineage>
        <taxon>Bacteria</taxon>
        <taxon>Pseudomonadati</taxon>
        <taxon>Pseudomonadota</taxon>
        <taxon>Alphaproteobacteria</taxon>
        <taxon>Hyphomicrobiales</taxon>
        <taxon>Xanthobacteraceae</taxon>
        <taxon>Labrys</taxon>
    </lineage>
</organism>
<feature type="region of interest" description="Disordered" evidence="1">
    <location>
        <begin position="76"/>
        <end position="106"/>
    </location>
</feature>
<name>A0ABQ6CUT0_9HYPH</name>
<dbReference type="RefSeq" id="WP_284316262.1">
    <property type="nucleotide sequence ID" value="NZ_BSPC01000069.1"/>
</dbReference>
<proteinExistence type="predicted"/>
<evidence type="ECO:0000313" key="3">
    <source>
        <dbReference type="Proteomes" id="UP001156882"/>
    </source>
</evidence>
<accession>A0ABQ6CUT0</accession>